<reference evidence="1" key="1">
    <citation type="submission" date="2024-07" db="EMBL/GenBank/DDBJ databases">
        <title>A survey of Mimosa microsymbionts across Brazilian biomes reveals a high diversity of Paraburkholderia nodulating endemic species, but also that Cupriavidus is common as a symbiont of widespread species.</title>
        <authorList>
            <person name="Rouws L."/>
            <person name="Barauna A."/>
            <person name="Beukes C."/>
            <person name="Rouws J.R.C."/>
            <person name="De Faria S.M."/>
            <person name="Gross E."/>
            <person name="Bueno Dos Reis Junior F."/>
            <person name="Simon M.F."/>
            <person name="Maluk M."/>
            <person name="Odee D.W."/>
            <person name="Kenicer G."/>
            <person name="Young J.P.W."/>
            <person name="Reis V.M."/>
            <person name="Zilli J."/>
            <person name="James E.K."/>
        </authorList>
    </citation>
    <scope>NUCLEOTIDE SEQUENCE</scope>
    <source>
        <strain evidence="1">EG181B</strain>
    </source>
</reference>
<dbReference type="Proteomes" id="UP001558850">
    <property type="component" value="Unassembled WGS sequence"/>
</dbReference>
<evidence type="ECO:0000313" key="1">
    <source>
        <dbReference type="EMBL" id="MEX3937562.1"/>
    </source>
</evidence>
<keyword evidence="2" id="KW-1185">Reference proteome</keyword>
<dbReference type="EMBL" id="JBFRCH010000056">
    <property type="protein sequence ID" value="MEX3937562.1"/>
    <property type="molecule type" value="Genomic_DNA"/>
</dbReference>
<organism evidence="1 2">
    <name type="scientific">Paraburkholderia phymatum</name>
    <dbReference type="NCBI Taxonomy" id="148447"/>
    <lineage>
        <taxon>Bacteria</taxon>
        <taxon>Pseudomonadati</taxon>
        <taxon>Pseudomonadota</taxon>
        <taxon>Betaproteobacteria</taxon>
        <taxon>Burkholderiales</taxon>
        <taxon>Burkholderiaceae</taxon>
        <taxon>Paraburkholderia</taxon>
    </lineage>
</organism>
<comment type="caution">
    <text evidence="1">The sequence shown here is derived from an EMBL/GenBank/DDBJ whole genome shotgun (WGS) entry which is preliminary data.</text>
</comment>
<name>A0ACC6UDE3_9BURK</name>
<accession>A0ACC6UDE3</accession>
<proteinExistence type="predicted"/>
<evidence type="ECO:0000313" key="2">
    <source>
        <dbReference type="Proteomes" id="UP001558850"/>
    </source>
</evidence>
<protein>
    <submittedName>
        <fullName evidence="1">Heavy-metal-associated domain-containing protein</fullName>
    </submittedName>
</protein>
<gene>
    <name evidence="1" type="ORF">AB4Y32_38520</name>
</gene>
<sequence>MIVFEVDDMTCGHCAGAITEALKAVDGGAQITVDPGKHRVTIESTDVDPNRLRDAIADAGYTPVQIVGDSANTCTTQTKSCCGPQHYGLLAHGVGRSR</sequence>